<organism evidence="8 9">
    <name type="scientific">Acanthocheilonema viteae</name>
    <name type="common">Filarial nematode worm</name>
    <name type="synonym">Dipetalonema viteae</name>
    <dbReference type="NCBI Taxonomy" id="6277"/>
    <lineage>
        <taxon>Eukaryota</taxon>
        <taxon>Metazoa</taxon>
        <taxon>Ecdysozoa</taxon>
        <taxon>Nematoda</taxon>
        <taxon>Chromadorea</taxon>
        <taxon>Rhabditida</taxon>
        <taxon>Spirurina</taxon>
        <taxon>Spiruromorpha</taxon>
        <taxon>Filarioidea</taxon>
        <taxon>Onchocercidae</taxon>
        <taxon>Acanthocheilonema</taxon>
    </lineage>
</organism>
<dbReference type="GO" id="GO:0061630">
    <property type="term" value="F:ubiquitin protein ligase activity"/>
    <property type="evidence" value="ECO:0007669"/>
    <property type="project" value="TreeGrafter"/>
</dbReference>
<dbReference type="SMART" id="SM00184">
    <property type="entry name" value="RING"/>
    <property type="match status" value="1"/>
</dbReference>
<evidence type="ECO:0000313" key="8">
    <source>
        <dbReference type="EMBL" id="VBB30586.1"/>
    </source>
</evidence>
<dbReference type="SUPFAM" id="SSF52540">
    <property type="entry name" value="P-loop containing nucleoside triphosphate hydrolases"/>
    <property type="match status" value="2"/>
</dbReference>
<dbReference type="InterPro" id="IPR000408">
    <property type="entry name" value="Reg_chr_condens"/>
</dbReference>
<protein>
    <recommendedName>
        <fullName evidence="7">RING-type domain-containing protein</fullName>
    </recommendedName>
</protein>
<dbReference type="GO" id="GO:0008270">
    <property type="term" value="F:zinc ion binding"/>
    <property type="evidence" value="ECO:0007669"/>
    <property type="project" value="UniProtKB-KW"/>
</dbReference>
<dbReference type="InterPro" id="IPR052583">
    <property type="entry name" value="ATP-helicase/E3_Ub-Ligase"/>
</dbReference>
<dbReference type="GO" id="GO:0016787">
    <property type="term" value="F:hydrolase activity"/>
    <property type="evidence" value="ECO:0007669"/>
    <property type="project" value="UniProtKB-KW"/>
</dbReference>
<evidence type="ECO:0000256" key="2">
    <source>
        <dbReference type="ARBA" id="ARBA00022801"/>
    </source>
</evidence>
<evidence type="ECO:0000256" key="4">
    <source>
        <dbReference type="PROSITE-ProRule" id="PRU00175"/>
    </source>
</evidence>
<dbReference type="CDD" id="cd18793">
    <property type="entry name" value="SF2_C_SNF"/>
    <property type="match status" value="1"/>
</dbReference>
<evidence type="ECO:0000256" key="3">
    <source>
        <dbReference type="ARBA" id="ARBA00022833"/>
    </source>
</evidence>
<evidence type="ECO:0000256" key="1">
    <source>
        <dbReference type="ARBA" id="ARBA00022771"/>
    </source>
</evidence>
<evidence type="ECO:0000313" key="9">
    <source>
        <dbReference type="Proteomes" id="UP000276991"/>
    </source>
</evidence>
<dbReference type="SUPFAM" id="SSF57850">
    <property type="entry name" value="RING/U-box"/>
    <property type="match status" value="1"/>
</dbReference>
<dbReference type="GO" id="GO:0005634">
    <property type="term" value="C:nucleus"/>
    <property type="evidence" value="ECO:0007669"/>
    <property type="project" value="TreeGrafter"/>
</dbReference>
<feature type="domain" description="RING-type" evidence="7">
    <location>
        <begin position="1427"/>
        <end position="1469"/>
    </location>
</feature>
<dbReference type="STRING" id="6277.A0A498SN21"/>
<dbReference type="CDD" id="cd18070">
    <property type="entry name" value="DEXQc_SHPRH"/>
    <property type="match status" value="1"/>
</dbReference>
<proteinExistence type="predicted"/>
<dbReference type="Gene3D" id="3.30.40.10">
    <property type="entry name" value="Zinc/RING finger domain, C3HC4 (zinc finger)"/>
    <property type="match status" value="1"/>
</dbReference>
<dbReference type="Gene3D" id="2.130.10.30">
    <property type="entry name" value="Regulator of chromosome condensation 1/beta-lactamase-inhibitor protein II"/>
    <property type="match status" value="1"/>
</dbReference>
<dbReference type="PANTHER" id="PTHR45865">
    <property type="entry name" value="E3 UBIQUITIN-PROTEIN LIGASE SHPRH FAMILY MEMBER"/>
    <property type="match status" value="1"/>
</dbReference>
<dbReference type="InterPro" id="IPR027417">
    <property type="entry name" value="P-loop_NTPase"/>
</dbReference>
<keyword evidence="3" id="KW-0862">Zinc</keyword>
<dbReference type="GO" id="GO:0006974">
    <property type="term" value="P:DNA damage response"/>
    <property type="evidence" value="ECO:0007669"/>
    <property type="project" value="TreeGrafter"/>
</dbReference>
<keyword evidence="6" id="KW-0472">Membrane</keyword>
<dbReference type="InterPro" id="IPR001841">
    <property type="entry name" value="Znf_RING"/>
</dbReference>
<dbReference type="PROSITE" id="PS00626">
    <property type="entry name" value="RCC1_2"/>
    <property type="match status" value="1"/>
</dbReference>
<feature type="transmembrane region" description="Helical" evidence="6">
    <location>
        <begin position="1575"/>
        <end position="1595"/>
    </location>
</feature>
<dbReference type="InterPro" id="IPR013083">
    <property type="entry name" value="Znf_RING/FYVE/PHD"/>
</dbReference>
<dbReference type="Proteomes" id="UP000276991">
    <property type="component" value="Unassembled WGS sequence"/>
</dbReference>
<evidence type="ECO:0000256" key="6">
    <source>
        <dbReference type="SAM" id="Phobius"/>
    </source>
</evidence>
<dbReference type="Gene3D" id="3.40.50.300">
    <property type="entry name" value="P-loop containing nucleotide triphosphate hydrolases"/>
    <property type="match status" value="1"/>
</dbReference>
<keyword evidence="1 4" id="KW-0863">Zinc-finger</keyword>
<keyword evidence="6" id="KW-0812">Transmembrane</keyword>
<feature type="repeat" description="RCC1" evidence="5">
    <location>
        <begin position="202"/>
        <end position="253"/>
    </location>
</feature>
<dbReference type="SUPFAM" id="SSF50985">
    <property type="entry name" value="RCC1/BLIP-II"/>
    <property type="match status" value="1"/>
</dbReference>
<dbReference type="Pfam" id="PF00176">
    <property type="entry name" value="SNF2-rel_dom"/>
    <property type="match status" value="1"/>
</dbReference>
<dbReference type="PRINTS" id="PR00633">
    <property type="entry name" value="RCCNDNSATION"/>
</dbReference>
<dbReference type="Gene3D" id="3.40.50.10810">
    <property type="entry name" value="Tandem AAA-ATPase domain"/>
    <property type="match status" value="1"/>
</dbReference>
<evidence type="ECO:0000259" key="7">
    <source>
        <dbReference type="PROSITE" id="PS50089"/>
    </source>
</evidence>
<sequence length="1680" mass="192469">MMDDEECEIFVAYFGTIEIRRDVTKSRIIMRNYLLQRITQFQIDGTIKDISHTHNYIFGLAPSNHLLYILRIDSFSVYSLNLDAISENLKFEHLIDVFVEIERMRGSVNCNNGQIPELAHCELQQTRKGMKSNFSKIEDFLICATNRSCFLARNTANNESSLYRIFTDNKINDFQLLQFGSAECIRELSAGNDHILILTVNGTVYSMGTGSRGELGHGTVECEQQPKLVESLTSLVVVQVACGAWHSIALTDHGDVYLWGWNKCGQLGNCCEIGEILDIPVPLDIDENVVDIAAHGNSTWLRRVDQSVLTLGVPDIVVFYRMSRRARKASDDIQCTSHDENIAFDCLSADAQNTVFCFLGSTEVDSKDIDNIGAVRQLCGSRRRSVVFCRACGLFKFGRWLTPKEKRLKLWVACSFWQHTTGRLSEKKNWLLYKLSNLKWTRTFEIVAMISDEGALKFSLFIKDSVVSHESNIYNVNDSVDIKAIIAMFFPRLVRAPISPTALAIKVKENADGFFESVQREPVRNWKISTENIVAVLRPYQEDAIRFMISREDPNQQTVFVIEDDFVELPTTPRILYSPITGFMSRQLRKPSFGKCPPGIFGYLLEETDRSYISKVIGLILSHQRDKGLPPIVKDMAREIDTVKMIVGELISTVVAATDGYLALQDKINSRYRRMFCYDNLEFNNPKRCKGENSVLKPLTIACTECSTICSQERVYWDRFCSHDIPFLCPECIHNKESVYPVKSTLIIAPSTICHQWYEELKRHIRDDIKIDMYRGLVNDGYKHPEYLATQDVVICSFETLRQEVYFVEARPRLDSLRRGKRHHIAPTPLLAVEWWRICIDEAQTVESTSSSVASMCDGLKAVNRWCVTGTPITNSVQDLYGLVRFLRIEPFWNECWWRNALLNLYQIGIEKPISDLFSKIMWRNTKKTVSDQMLLPSKSSNLTVLRFTPIEEQFYRETLSTCRLKVRYTPFSYDVSTSISSLHGKDFEKLMEPLQALRKFIVFPSLRFQESKTNVNTEESLQEELFRISTQQAEVHQRNILMYYCGLAGLEWLCENETNAAKYYSSAISAMKELDQMNNKLGLKGSRCAYRQLRSDKLQQIHIFSAILDLQKSGVEVRGINQKEAEAQLNLASTGYIEQTVSNLTQSYVAVNESFLKYQTTLSKVKSSIGWLCEAINLVNSAEQQHLFIDAIRTALENNGIQSVPASNLSGLNLYVVRRWDKLIECAKEVLSETKKITKNNIMDDRWVVILEAIIACHFSPNNGKSLKNNDQEDEIGTAGEQKISSLEIIIRIFLGTLIRMQKGMQCDLIGLGKETIAQLEEFKTLLTLSKRLYASANEYAAKMFCQFFGSHDEIRQCKLRLKYATADDIAKYRSHLPINLIIRGTESNKRQTDLNALELEKLKQSRCLAKLRYLSNLRSQQTHDCPICLTTVRDTWIVYPCAHYLCVSCFNRLTKRYDAVLICAVCRARTYISHISYVQNKASEKNTHLLDVPNVQLKRSVSVKVDAIIRRIKSIRLRDPTSKTLLFTSLSVLINPLCCVLSENSINFRNFLGTNRQKILADFRLKPEIEARYFLFLLFVLLIMPMSSGARGLNLTASNNIIFVEPQMDVSQIAQAIGRIDRIGQKKKMMVHHFVVYGSIEEQIYYKYSQDQDKDWTVQNIMHLLDLKGNNEDLMYEE</sequence>
<dbReference type="InterPro" id="IPR009091">
    <property type="entry name" value="RCC1/BLIP-II"/>
</dbReference>
<feature type="repeat" description="RCC1" evidence="5">
    <location>
        <begin position="254"/>
        <end position="305"/>
    </location>
</feature>
<dbReference type="SMART" id="SM00487">
    <property type="entry name" value="DEXDc"/>
    <property type="match status" value="1"/>
</dbReference>
<dbReference type="InterPro" id="IPR014001">
    <property type="entry name" value="Helicase_ATP-bd"/>
</dbReference>
<dbReference type="Pfam" id="PF00415">
    <property type="entry name" value="RCC1"/>
    <property type="match status" value="2"/>
</dbReference>
<dbReference type="GO" id="GO:0005524">
    <property type="term" value="F:ATP binding"/>
    <property type="evidence" value="ECO:0007669"/>
    <property type="project" value="InterPro"/>
</dbReference>
<dbReference type="InterPro" id="IPR049730">
    <property type="entry name" value="SNF2/RAD54-like_C"/>
</dbReference>
<gene>
    <name evidence="8" type="ORF">NAV_LOCUS5377</name>
</gene>
<dbReference type="EMBL" id="UPTC01000922">
    <property type="protein sequence ID" value="VBB30586.1"/>
    <property type="molecule type" value="Genomic_DNA"/>
</dbReference>
<keyword evidence="1 4" id="KW-0479">Metal-binding</keyword>
<keyword evidence="9" id="KW-1185">Reference proteome</keyword>
<name>A0A498SN21_ACAVI</name>
<keyword evidence="6" id="KW-1133">Transmembrane helix</keyword>
<dbReference type="PROSITE" id="PS50012">
    <property type="entry name" value="RCC1_3"/>
    <property type="match status" value="2"/>
</dbReference>
<accession>A0A498SN21</accession>
<dbReference type="PANTHER" id="PTHR45865:SF1">
    <property type="entry name" value="E3 UBIQUITIN-PROTEIN LIGASE SHPRH"/>
    <property type="match status" value="1"/>
</dbReference>
<dbReference type="PROSITE" id="PS50089">
    <property type="entry name" value="ZF_RING_2"/>
    <property type="match status" value="1"/>
</dbReference>
<dbReference type="InterPro" id="IPR038718">
    <property type="entry name" value="SNF2-like_sf"/>
</dbReference>
<keyword evidence="2" id="KW-0378">Hydrolase</keyword>
<reference evidence="8 9" key="1">
    <citation type="submission" date="2018-08" db="EMBL/GenBank/DDBJ databases">
        <authorList>
            <person name="Laetsch R D."/>
            <person name="Stevens L."/>
            <person name="Kumar S."/>
            <person name="Blaxter L. M."/>
        </authorList>
    </citation>
    <scope>NUCLEOTIDE SEQUENCE [LARGE SCALE GENOMIC DNA]</scope>
</reference>
<dbReference type="OrthoDB" id="423559at2759"/>
<evidence type="ECO:0000256" key="5">
    <source>
        <dbReference type="PROSITE-ProRule" id="PRU00235"/>
    </source>
</evidence>
<dbReference type="InterPro" id="IPR000330">
    <property type="entry name" value="SNF2_N"/>
</dbReference>
<dbReference type="GO" id="GO:0000209">
    <property type="term" value="P:protein polyubiquitination"/>
    <property type="evidence" value="ECO:0007669"/>
    <property type="project" value="TreeGrafter"/>
</dbReference>